<proteinExistence type="predicted"/>
<dbReference type="Gene3D" id="1.10.10.10">
    <property type="entry name" value="Winged helix-like DNA-binding domain superfamily/Winged helix DNA-binding domain"/>
    <property type="match status" value="1"/>
</dbReference>
<evidence type="ECO:0000313" key="2">
    <source>
        <dbReference type="EMBL" id="QYC41440.1"/>
    </source>
</evidence>
<feature type="domain" description="HTH asnC-type" evidence="1">
    <location>
        <begin position="3"/>
        <end position="34"/>
    </location>
</feature>
<accession>A0ABX8U121</accession>
<name>A0ABX8U121_9ACTN</name>
<dbReference type="EMBL" id="CP068985">
    <property type="protein sequence ID" value="QYC41440.1"/>
    <property type="molecule type" value="Genomic_DNA"/>
</dbReference>
<keyword evidence="3" id="KW-1185">Reference proteome</keyword>
<gene>
    <name evidence="2" type="ORF">Nocox_19155</name>
</gene>
<dbReference type="Proteomes" id="UP000824681">
    <property type="component" value="Chromosome"/>
</dbReference>
<reference evidence="2 3" key="1">
    <citation type="journal article" date="2021" name="ACS Chem. Biol.">
        <title>Genomic-Led Discovery of a Novel Glycopeptide Antibiotic by Nonomuraea coxensis DSM 45129.</title>
        <authorList>
            <person name="Yushchuk O."/>
            <person name="Vior N.M."/>
            <person name="Andreo-Vidal A."/>
            <person name="Berini F."/>
            <person name="Ruckert C."/>
            <person name="Busche T."/>
            <person name="Binda E."/>
            <person name="Kalinowski J."/>
            <person name="Truman A.W."/>
            <person name="Marinelli F."/>
        </authorList>
    </citation>
    <scope>NUCLEOTIDE SEQUENCE [LARGE SCALE GENOMIC DNA]</scope>
    <source>
        <strain evidence="2 3">DSM 45129</strain>
    </source>
</reference>
<dbReference type="Pfam" id="PF13404">
    <property type="entry name" value="HTH_AsnC-type"/>
    <property type="match status" value="1"/>
</dbReference>
<organism evidence="2 3">
    <name type="scientific">Nonomuraea coxensis DSM 45129</name>
    <dbReference type="NCBI Taxonomy" id="1122611"/>
    <lineage>
        <taxon>Bacteria</taxon>
        <taxon>Bacillati</taxon>
        <taxon>Actinomycetota</taxon>
        <taxon>Actinomycetes</taxon>
        <taxon>Streptosporangiales</taxon>
        <taxon>Streptosporangiaceae</taxon>
        <taxon>Nonomuraea</taxon>
    </lineage>
</organism>
<protein>
    <recommendedName>
        <fullName evidence="1">HTH asnC-type domain-containing protein</fullName>
    </recommendedName>
</protein>
<evidence type="ECO:0000313" key="3">
    <source>
        <dbReference type="Proteomes" id="UP000824681"/>
    </source>
</evidence>
<dbReference type="InterPro" id="IPR000485">
    <property type="entry name" value="AsnC-type_HTH_dom"/>
</dbReference>
<sequence length="51" mass="5689">MAAALQLHGRAPWSLVARLVGASESTAERRVESLVRRGCPRFRTLTEPEVR</sequence>
<dbReference type="InterPro" id="IPR036388">
    <property type="entry name" value="WH-like_DNA-bd_sf"/>
</dbReference>
<evidence type="ECO:0000259" key="1">
    <source>
        <dbReference type="Pfam" id="PF13404"/>
    </source>
</evidence>